<sequence length="72" mass="8391">MDNRALEVGEQVEYDPIFDGQKSRFEMREMMVVDSKFNFLKVANAASGGAFYNDLENQERFVRGKIVECTYR</sequence>
<dbReference type="AlphaFoldDB" id="A0A918SLY0"/>
<evidence type="ECO:0000313" key="2">
    <source>
        <dbReference type="Proteomes" id="UP000610456"/>
    </source>
</evidence>
<comment type="caution">
    <text evidence="1">The sequence shown here is derived from an EMBL/GenBank/DDBJ whole genome shotgun (WGS) entry which is preliminary data.</text>
</comment>
<dbReference type="RefSeq" id="WP_189605943.1">
    <property type="nucleotide sequence ID" value="NZ_BMXB01000019.1"/>
</dbReference>
<dbReference type="Proteomes" id="UP000610456">
    <property type="component" value="Unassembled WGS sequence"/>
</dbReference>
<proteinExistence type="predicted"/>
<reference evidence="1" key="2">
    <citation type="submission" date="2020-09" db="EMBL/GenBank/DDBJ databases">
        <authorList>
            <person name="Sun Q."/>
            <person name="Kim S."/>
        </authorList>
    </citation>
    <scope>NUCLEOTIDE SEQUENCE</scope>
    <source>
        <strain evidence="1">KCTC 12719</strain>
    </source>
</reference>
<protein>
    <submittedName>
        <fullName evidence="1">Uncharacterized protein</fullName>
    </submittedName>
</protein>
<reference evidence="1" key="1">
    <citation type="journal article" date="2014" name="Int. J. Syst. Evol. Microbiol.">
        <title>Complete genome sequence of Corynebacterium casei LMG S-19264T (=DSM 44701T), isolated from a smear-ripened cheese.</title>
        <authorList>
            <consortium name="US DOE Joint Genome Institute (JGI-PGF)"/>
            <person name="Walter F."/>
            <person name="Albersmeier A."/>
            <person name="Kalinowski J."/>
            <person name="Ruckert C."/>
        </authorList>
    </citation>
    <scope>NUCLEOTIDE SEQUENCE</scope>
    <source>
        <strain evidence="1">KCTC 12719</strain>
    </source>
</reference>
<gene>
    <name evidence="1" type="ORF">GCM10007103_32060</name>
</gene>
<evidence type="ECO:0000313" key="1">
    <source>
        <dbReference type="EMBL" id="GHA48695.1"/>
    </source>
</evidence>
<organism evidence="1 2">
    <name type="scientific">Salinimicrobium marinum</name>
    <dbReference type="NCBI Taxonomy" id="680283"/>
    <lineage>
        <taxon>Bacteria</taxon>
        <taxon>Pseudomonadati</taxon>
        <taxon>Bacteroidota</taxon>
        <taxon>Flavobacteriia</taxon>
        <taxon>Flavobacteriales</taxon>
        <taxon>Flavobacteriaceae</taxon>
        <taxon>Salinimicrobium</taxon>
    </lineage>
</organism>
<name>A0A918SLY0_9FLAO</name>
<dbReference type="EMBL" id="BMXB01000019">
    <property type="protein sequence ID" value="GHA48695.1"/>
    <property type="molecule type" value="Genomic_DNA"/>
</dbReference>
<keyword evidence="2" id="KW-1185">Reference proteome</keyword>
<accession>A0A918SLY0</accession>